<dbReference type="Gene3D" id="3.30.559.70">
    <property type="entry name" value="Choline/Carnitine o-acyltransferase, domain 2"/>
    <property type="match status" value="1"/>
</dbReference>
<dbReference type="FunFam" id="1.10.275.20:FF:000001">
    <property type="entry name" value="carnitine O-palmitoyltransferase 2, mitochondrial"/>
    <property type="match status" value="1"/>
</dbReference>
<dbReference type="AlphaFoldDB" id="A0AAD4R4J8"/>
<feature type="domain" description="Choline/carnitine acyltransferase" evidence="11">
    <location>
        <begin position="54"/>
        <end position="648"/>
    </location>
</feature>
<evidence type="ECO:0000256" key="6">
    <source>
        <dbReference type="ARBA" id="ARBA00023098"/>
    </source>
</evidence>
<proteinExistence type="inferred from homology"/>
<keyword evidence="5" id="KW-0276">Fatty acid metabolism</keyword>
<dbReference type="Proteomes" id="UP001201812">
    <property type="component" value="Unassembled WGS sequence"/>
</dbReference>
<dbReference type="PROSITE" id="PS00440">
    <property type="entry name" value="ACYLTRANSF_C_2"/>
    <property type="match status" value="1"/>
</dbReference>
<evidence type="ECO:0000256" key="5">
    <source>
        <dbReference type="ARBA" id="ARBA00022832"/>
    </source>
</evidence>
<evidence type="ECO:0000259" key="11">
    <source>
        <dbReference type="Pfam" id="PF00755"/>
    </source>
</evidence>
<keyword evidence="4 10" id="KW-0808">Transferase</keyword>
<protein>
    <submittedName>
        <fullName evidence="12">Choline/Carnitine o-acyltransferase domain-containing protein</fullName>
    </submittedName>
</protein>
<evidence type="ECO:0000256" key="10">
    <source>
        <dbReference type="RuleBase" id="RU003801"/>
    </source>
</evidence>
<reference evidence="12" key="1">
    <citation type="submission" date="2022-01" db="EMBL/GenBank/DDBJ databases">
        <title>Genome Sequence Resource for Two Populations of Ditylenchus destructor, the Migratory Endoparasitic Phytonematode.</title>
        <authorList>
            <person name="Zhang H."/>
            <person name="Lin R."/>
            <person name="Xie B."/>
        </authorList>
    </citation>
    <scope>NUCLEOTIDE SEQUENCE</scope>
    <source>
        <strain evidence="12">BazhouSP</strain>
    </source>
</reference>
<dbReference type="GO" id="GO:0004095">
    <property type="term" value="F:carnitine O-palmitoyltransferase activity"/>
    <property type="evidence" value="ECO:0007669"/>
    <property type="project" value="TreeGrafter"/>
</dbReference>
<gene>
    <name evidence="12" type="ORF">DdX_07793</name>
</gene>
<dbReference type="InterPro" id="IPR042572">
    <property type="entry name" value="Carn_acyl_trans_N"/>
</dbReference>
<dbReference type="Pfam" id="PF00755">
    <property type="entry name" value="Carn_acyltransf"/>
    <property type="match status" value="1"/>
</dbReference>
<accession>A0AAD4R4J8</accession>
<dbReference type="InterPro" id="IPR000542">
    <property type="entry name" value="Carn_acyl_trans"/>
</dbReference>
<dbReference type="InterPro" id="IPR023213">
    <property type="entry name" value="CAT-like_dom_sf"/>
</dbReference>
<keyword evidence="3" id="KW-0813">Transport</keyword>
<comment type="catalytic activity">
    <reaction evidence="8">
        <text>4,8-dimethylnonanoyl-CoA + (R)-carnitine = O-4,8-dimethylnonanoyl-(R)-carnitine + CoA</text>
        <dbReference type="Rhea" id="RHEA:44860"/>
        <dbReference type="ChEBI" id="CHEBI:16347"/>
        <dbReference type="ChEBI" id="CHEBI:57287"/>
        <dbReference type="ChEBI" id="CHEBI:77061"/>
        <dbReference type="ChEBI" id="CHEBI:84654"/>
    </reaction>
</comment>
<evidence type="ECO:0000256" key="7">
    <source>
        <dbReference type="ARBA" id="ARBA00023315"/>
    </source>
</evidence>
<feature type="active site" description="Proton acceptor" evidence="9">
    <location>
        <position position="379"/>
    </location>
</feature>
<dbReference type="PANTHER" id="PTHR22589:SF16">
    <property type="entry name" value="CARNITINE O-PALMITOYLTRANSFERASE 2, MITOCHONDRIAL"/>
    <property type="match status" value="1"/>
</dbReference>
<dbReference type="GO" id="GO:0005739">
    <property type="term" value="C:mitochondrion"/>
    <property type="evidence" value="ECO:0007669"/>
    <property type="project" value="TreeGrafter"/>
</dbReference>
<comment type="pathway">
    <text evidence="1">Lipid metabolism; fatty acid beta-oxidation.</text>
</comment>
<evidence type="ECO:0000256" key="9">
    <source>
        <dbReference type="PIRSR" id="PIRSR600542-1"/>
    </source>
</evidence>
<dbReference type="GO" id="GO:0006635">
    <property type="term" value="P:fatty acid beta-oxidation"/>
    <property type="evidence" value="ECO:0007669"/>
    <property type="project" value="TreeGrafter"/>
</dbReference>
<evidence type="ECO:0000313" key="12">
    <source>
        <dbReference type="EMBL" id="KAI1715476.1"/>
    </source>
</evidence>
<organism evidence="12 13">
    <name type="scientific">Ditylenchus destructor</name>
    <dbReference type="NCBI Taxonomy" id="166010"/>
    <lineage>
        <taxon>Eukaryota</taxon>
        <taxon>Metazoa</taxon>
        <taxon>Ecdysozoa</taxon>
        <taxon>Nematoda</taxon>
        <taxon>Chromadorea</taxon>
        <taxon>Rhabditida</taxon>
        <taxon>Tylenchina</taxon>
        <taxon>Tylenchomorpha</taxon>
        <taxon>Sphaerularioidea</taxon>
        <taxon>Anguinidae</taxon>
        <taxon>Anguininae</taxon>
        <taxon>Ditylenchus</taxon>
    </lineage>
</organism>
<evidence type="ECO:0000256" key="3">
    <source>
        <dbReference type="ARBA" id="ARBA00022448"/>
    </source>
</evidence>
<dbReference type="Gene3D" id="1.10.275.20">
    <property type="entry name" value="Choline/Carnitine o-acyltransferase"/>
    <property type="match status" value="1"/>
</dbReference>
<keyword evidence="7 10" id="KW-0012">Acyltransferase</keyword>
<dbReference type="InterPro" id="IPR042231">
    <property type="entry name" value="Cho/carn_acyl_trans_2"/>
</dbReference>
<evidence type="ECO:0000256" key="2">
    <source>
        <dbReference type="ARBA" id="ARBA00005232"/>
    </source>
</evidence>
<dbReference type="Gene3D" id="1.20.1280.180">
    <property type="match status" value="1"/>
</dbReference>
<evidence type="ECO:0000256" key="1">
    <source>
        <dbReference type="ARBA" id="ARBA00005005"/>
    </source>
</evidence>
<evidence type="ECO:0000313" key="13">
    <source>
        <dbReference type="Proteomes" id="UP001201812"/>
    </source>
</evidence>
<dbReference type="SUPFAM" id="SSF52777">
    <property type="entry name" value="CoA-dependent acyltransferases"/>
    <property type="match status" value="2"/>
</dbReference>
<evidence type="ECO:0000256" key="4">
    <source>
        <dbReference type="ARBA" id="ARBA00022679"/>
    </source>
</evidence>
<keyword evidence="13" id="KW-1185">Reference proteome</keyword>
<name>A0AAD4R4J8_9BILA</name>
<evidence type="ECO:0000256" key="8">
    <source>
        <dbReference type="ARBA" id="ARBA00048999"/>
    </source>
</evidence>
<dbReference type="Gene3D" id="3.30.559.10">
    <property type="entry name" value="Chloramphenicol acetyltransferase-like domain"/>
    <property type="match status" value="1"/>
</dbReference>
<dbReference type="PANTHER" id="PTHR22589">
    <property type="entry name" value="CARNITINE O-ACYLTRANSFERASE"/>
    <property type="match status" value="1"/>
</dbReference>
<comment type="caution">
    <text evidence="12">The sequence shown here is derived from an EMBL/GenBank/DDBJ whole genome shotgun (WGS) entry which is preliminary data.</text>
</comment>
<sequence length="661" mass="74942">MQSKFLRVYSISRSSIQCKRYRSTKGINYDSDEYQYLHKSEIPTYHFQKSLRRLPIPKLEDSCRRYLDAVNAVVSESDYQEAEKIVKGFLEGKGPELQQELLDYDSRNKHTSYVSEPWFDLYLTSRVPCPVNYNPFMMFAPDPQSDYNNQLLRATNFAIAIGRFKRALDAECLGPEVFHLNPRKSNSAFFRRACRLAPSVLSWWVAVTFSAFPLDMSQYSSLFGGNRIPQKGKDRLHLNTKSRHFLVVRNGNFFSVELFDANGKLHRPEVIHRSLADVLQASERPVEPNEAVGSLTTLDRDTWAEIRSELIATGDINAISLRQIDDALFLLCLDDLKSTDPLRLVNSLLCGDDGSNRWFDKCFQLIVDGNGQATVNFEHSWGDGVAILRLMEETLKDTVTSRFVTPEDKPNENVNVENMVQKLEWQLNDALKSKIKDAQNDHVKRCANLQFGTVEDTQLTRSVIKNSGLSPDSVMQLAIQHAFYRMYKEFVPTYESCSTAAFLKGRTECVRSATKATRETVLALEGQNSSNKQLRELFNKCSKVHSELVKQGAMGQGFDRHLLGLKITAERLKQPIPEFFENEVYKRMGNFVLSTSTLSTETIIFGGFGPVVPDGFGIGYNVVDSKVGAVVSSYKDKRDAQKFCESLSGSLDTIRRVISEP</sequence>
<keyword evidence="6" id="KW-0443">Lipid metabolism</keyword>
<dbReference type="InterPro" id="IPR039551">
    <property type="entry name" value="Cho/carn_acyl_trans"/>
</dbReference>
<comment type="similarity">
    <text evidence="2 10">Belongs to the carnitine/choline acetyltransferase family.</text>
</comment>
<dbReference type="EMBL" id="JAKKPZ010000011">
    <property type="protein sequence ID" value="KAI1715476.1"/>
    <property type="molecule type" value="Genomic_DNA"/>
</dbReference>